<organism evidence="2 3">
    <name type="scientific">Pseudomonas fungipugnans</name>
    <dbReference type="NCBI Taxonomy" id="3024217"/>
    <lineage>
        <taxon>Bacteria</taxon>
        <taxon>Pseudomonadati</taxon>
        <taxon>Pseudomonadota</taxon>
        <taxon>Gammaproteobacteria</taxon>
        <taxon>Pseudomonadales</taxon>
        <taxon>Pseudomonadaceae</taxon>
        <taxon>Pseudomonas</taxon>
    </lineage>
</organism>
<dbReference type="EMBL" id="JARBWL010000001">
    <property type="protein sequence ID" value="MDI2591016.1"/>
    <property type="molecule type" value="Genomic_DNA"/>
</dbReference>
<dbReference type="Proteomes" id="UP001159100">
    <property type="component" value="Unassembled WGS sequence"/>
</dbReference>
<evidence type="ECO:0000313" key="3">
    <source>
        <dbReference type="Proteomes" id="UP001159100"/>
    </source>
</evidence>
<keyword evidence="1" id="KW-0732">Signal</keyword>
<feature type="signal peptide" evidence="1">
    <location>
        <begin position="1"/>
        <end position="28"/>
    </location>
</feature>
<proteinExistence type="predicted"/>
<evidence type="ECO:0000256" key="1">
    <source>
        <dbReference type="SAM" id="SignalP"/>
    </source>
</evidence>
<sequence length="64" mass="6842">MKLCHAVIVMISLFFLSACTTGSATSCAAQDCQQLDANNARLKVWWSAALRDGGGEYSTVSLND</sequence>
<dbReference type="PROSITE" id="PS51257">
    <property type="entry name" value="PROKAR_LIPOPROTEIN"/>
    <property type="match status" value="1"/>
</dbReference>
<keyword evidence="3" id="KW-1185">Reference proteome</keyword>
<comment type="caution">
    <text evidence="2">The sequence shown here is derived from an EMBL/GenBank/DDBJ whole genome shotgun (WGS) entry which is preliminary data.</text>
</comment>
<evidence type="ECO:0008006" key="4">
    <source>
        <dbReference type="Google" id="ProtNLM"/>
    </source>
</evidence>
<feature type="chain" id="PRO_5045604682" description="Type III secretion protein" evidence="1">
    <location>
        <begin position="29"/>
        <end position="64"/>
    </location>
</feature>
<gene>
    <name evidence="2" type="ORF">POF45_06160</name>
</gene>
<protein>
    <recommendedName>
        <fullName evidence="4">Type III secretion protein</fullName>
    </recommendedName>
</protein>
<evidence type="ECO:0000313" key="2">
    <source>
        <dbReference type="EMBL" id="MDI2591016.1"/>
    </source>
</evidence>
<dbReference type="RefSeq" id="WP_259495174.1">
    <property type="nucleotide sequence ID" value="NZ_JARBWL010000001.1"/>
</dbReference>
<reference evidence="2 3" key="1">
    <citation type="submission" date="2023-02" db="EMBL/GenBank/DDBJ databases">
        <title>Pseudomonas chrutzelriedensis sp. nov., a potently antifungal strain isolated from moss.</title>
        <authorList>
            <person name="Schnyder A."/>
            <person name="Kalawong R."/>
            <person name="Eberl L."/>
            <person name="Agnoli K."/>
        </authorList>
    </citation>
    <scope>NUCLEOTIDE SEQUENCE [LARGE SCALE GENOMIC DNA]</scope>
    <source>
        <strain evidence="2 3">681</strain>
    </source>
</reference>
<name>A0ABT6QJG8_9PSED</name>
<accession>A0ABT6QJG8</accession>